<dbReference type="SUPFAM" id="SSF52540">
    <property type="entry name" value="P-loop containing nucleoside triphosphate hydrolases"/>
    <property type="match status" value="1"/>
</dbReference>
<dbReference type="Pfam" id="PF08423">
    <property type="entry name" value="Rad51"/>
    <property type="match status" value="1"/>
</dbReference>
<dbReference type="STRING" id="329046.A0A1Y2D215"/>
<dbReference type="GO" id="GO:0000724">
    <property type="term" value="P:double-strand break repair via homologous recombination"/>
    <property type="evidence" value="ECO:0007669"/>
    <property type="project" value="TreeGrafter"/>
</dbReference>
<dbReference type="EMBL" id="MCGO01000003">
    <property type="protein sequence ID" value="ORY52625.1"/>
    <property type="molecule type" value="Genomic_DNA"/>
</dbReference>
<dbReference type="Gene3D" id="3.40.50.300">
    <property type="entry name" value="P-loop containing nucleotide triphosphate hydrolases"/>
    <property type="match status" value="1"/>
</dbReference>
<dbReference type="OrthoDB" id="2130820at2759"/>
<evidence type="ECO:0000256" key="1">
    <source>
        <dbReference type="ARBA" id="ARBA00004123"/>
    </source>
</evidence>
<comment type="subcellular location">
    <subcellularLocation>
        <location evidence="1">Nucleus</location>
    </subcellularLocation>
</comment>
<accession>A0A1Y2D215</accession>
<proteinExistence type="predicted"/>
<keyword evidence="2" id="KW-0539">Nucleus</keyword>
<dbReference type="InterPro" id="IPR027417">
    <property type="entry name" value="P-loop_NTPase"/>
</dbReference>
<dbReference type="GO" id="GO:0005815">
    <property type="term" value="C:microtubule organizing center"/>
    <property type="evidence" value="ECO:0007669"/>
    <property type="project" value="TreeGrafter"/>
</dbReference>
<dbReference type="GO" id="GO:0007131">
    <property type="term" value="P:reciprocal meiotic recombination"/>
    <property type="evidence" value="ECO:0007669"/>
    <property type="project" value="TreeGrafter"/>
</dbReference>
<feature type="domain" description="RecA family profile 1" evidence="3">
    <location>
        <begin position="67"/>
        <end position="250"/>
    </location>
</feature>
<dbReference type="GO" id="GO:0140664">
    <property type="term" value="F:ATP-dependent DNA damage sensor activity"/>
    <property type="evidence" value="ECO:0007669"/>
    <property type="project" value="InterPro"/>
</dbReference>
<keyword evidence="5" id="KW-1185">Reference proteome</keyword>
<evidence type="ECO:0000256" key="2">
    <source>
        <dbReference type="ARBA" id="ARBA00023242"/>
    </source>
</evidence>
<dbReference type="InterPro" id="IPR051988">
    <property type="entry name" value="HRR_RAD51_Paralog"/>
</dbReference>
<dbReference type="GO" id="GO:0003697">
    <property type="term" value="F:single-stranded DNA binding"/>
    <property type="evidence" value="ECO:0007669"/>
    <property type="project" value="TreeGrafter"/>
</dbReference>
<evidence type="ECO:0000313" key="4">
    <source>
        <dbReference type="EMBL" id="ORY52625.1"/>
    </source>
</evidence>
<dbReference type="PROSITE" id="PS50162">
    <property type="entry name" value="RECA_2"/>
    <property type="match status" value="1"/>
</dbReference>
<dbReference type="GO" id="GO:0033063">
    <property type="term" value="C:Rad51B-Rad51C-Rad51D-XRCC2 complex"/>
    <property type="evidence" value="ECO:0007669"/>
    <property type="project" value="TreeGrafter"/>
</dbReference>
<dbReference type="InterPro" id="IPR013632">
    <property type="entry name" value="Rad51_C"/>
</dbReference>
<name>A0A1Y2D215_9FUNG</name>
<comment type="caution">
    <text evidence="4">The sequence shown here is derived from an EMBL/GenBank/DDBJ whole genome shotgun (WGS) entry which is preliminary data.</text>
</comment>
<dbReference type="Proteomes" id="UP000193642">
    <property type="component" value="Unassembled WGS sequence"/>
</dbReference>
<dbReference type="GO" id="GO:0005657">
    <property type="term" value="C:replication fork"/>
    <property type="evidence" value="ECO:0007669"/>
    <property type="project" value="TreeGrafter"/>
</dbReference>
<dbReference type="PANTHER" id="PTHR46457">
    <property type="entry name" value="DNA REPAIR PROTEIN RAD51 HOMOLOG 4"/>
    <property type="match status" value="1"/>
</dbReference>
<dbReference type="GO" id="GO:0042148">
    <property type="term" value="P:DNA strand invasion"/>
    <property type="evidence" value="ECO:0007669"/>
    <property type="project" value="TreeGrafter"/>
</dbReference>
<dbReference type="GO" id="GO:0000400">
    <property type="term" value="F:four-way junction DNA binding"/>
    <property type="evidence" value="ECO:0007669"/>
    <property type="project" value="TreeGrafter"/>
</dbReference>
<dbReference type="GO" id="GO:0000723">
    <property type="term" value="P:telomere maintenance"/>
    <property type="evidence" value="ECO:0007669"/>
    <property type="project" value="TreeGrafter"/>
</dbReference>
<dbReference type="GO" id="GO:0005524">
    <property type="term" value="F:ATP binding"/>
    <property type="evidence" value="ECO:0007669"/>
    <property type="project" value="InterPro"/>
</dbReference>
<dbReference type="AlphaFoldDB" id="A0A1Y2D215"/>
<protein>
    <recommendedName>
        <fullName evidence="3">RecA family profile 1 domain-containing protein</fullName>
    </recommendedName>
</protein>
<reference evidence="4 5" key="1">
    <citation type="submission" date="2016-07" db="EMBL/GenBank/DDBJ databases">
        <title>Pervasive Adenine N6-methylation of Active Genes in Fungi.</title>
        <authorList>
            <consortium name="DOE Joint Genome Institute"/>
            <person name="Mondo S.J."/>
            <person name="Dannebaum R.O."/>
            <person name="Kuo R.C."/>
            <person name="Labutti K."/>
            <person name="Haridas S."/>
            <person name="Kuo A."/>
            <person name="Salamov A."/>
            <person name="Ahrendt S.R."/>
            <person name="Lipzen A."/>
            <person name="Sullivan W."/>
            <person name="Andreopoulos W.B."/>
            <person name="Clum A."/>
            <person name="Lindquist E."/>
            <person name="Daum C."/>
            <person name="Ramamoorthy G.K."/>
            <person name="Gryganskyi A."/>
            <person name="Culley D."/>
            <person name="Magnuson J.K."/>
            <person name="James T.Y."/>
            <person name="O'Malley M.A."/>
            <person name="Stajich J.E."/>
            <person name="Spatafora J.W."/>
            <person name="Visel A."/>
            <person name="Grigoriev I.V."/>
        </authorList>
    </citation>
    <scope>NUCLEOTIDE SEQUENCE [LARGE SCALE GENOMIC DNA]</scope>
    <source>
        <strain evidence="4 5">JEL800</strain>
    </source>
</reference>
<dbReference type="PANTHER" id="PTHR46457:SF1">
    <property type="entry name" value="DNA REPAIR PROTEIN RAD51 HOMOLOG 4"/>
    <property type="match status" value="1"/>
</dbReference>
<sequence>MAATYSALSSVIRNDHELMVTAETYILERVPGLSEEALREIKLEAARNQLNVPMMSGLEAVESEAARWHVVSSGCPGIDQLLQYRGFATGTITEFAGMSATGKTQLAFFSILTSLCLVPQSTALFVDSNCSFSIERIKTLFEKSDRFHAAREQGMTAEHILSRLKVSHCYDAHQLLDLLTSLQWSLYNQTGEFEGQLKFLIIDSVGSLLAPVVGLPGQQAFLSSVGVVLDAISSYGIPVVVCAFEISLSC</sequence>
<organism evidence="4 5">
    <name type="scientific">Rhizoclosmatium globosum</name>
    <dbReference type="NCBI Taxonomy" id="329046"/>
    <lineage>
        <taxon>Eukaryota</taxon>
        <taxon>Fungi</taxon>
        <taxon>Fungi incertae sedis</taxon>
        <taxon>Chytridiomycota</taxon>
        <taxon>Chytridiomycota incertae sedis</taxon>
        <taxon>Chytridiomycetes</taxon>
        <taxon>Chytridiales</taxon>
        <taxon>Chytriomycetaceae</taxon>
        <taxon>Rhizoclosmatium</taxon>
    </lineage>
</organism>
<gene>
    <name evidence="4" type="ORF">BCR33DRAFT_711888</name>
</gene>
<evidence type="ECO:0000313" key="5">
    <source>
        <dbReference type="Proteomes" id="UP000193642"/>
    </source>
</evidence>
<evidence type="ECO:0000259" key="3">
    <source>
        <dbReference type="PROSITE" id="PS50162"/>
    </source>
</evidence>
<dbReference type="InterPro" id="IPR020588">
    <property type="entry name" value="RecA_ATP-bd"/>
</dbReference>